<feature type="transmembrane region" description="Helical" evidence="5">
    <location>
        <begin position="120"/>
        <end position="139"/>
    </location>
</feature>
<dbReference type="GO" id="GO:0097037">
    <property type="term" value="P:heme export"/>
    <property type="evidence" value="ECO:0007669"/>
    <property type="project" value="TreeGrafter"/>
</dbReference>
<reference evidence="7" key="1">
    <citation type="submission" date="2025-08" db="UniProtKB">
        <authorList>
            <consortium name="RefSeq"/>
        </authorList>
    </citation>
    <scope>IDENTIFICATION</scope>
    <source>
        <tissue evidence="7">Tentacle</tissue>
    </source>
</reference>
<feature type="transmembrane region" description="Helical" evidence="5">
    <location>
        <begin position="373"/>
        <end position="394"/>
    </location>
</feature>
<dbReference type="GO" id="GO:0020037">
    <property type="term" value="F:heme binding"/>
    <property type="evidence" value="ECO:0007669"/>
    <property type="project" value="TreeGrafter"/>
</dbReference>
<feature type="transmembrane region" description="Helical" evidence="5">
    <location>
        <begin position="45"/>
        <end position="69"/>
    </location>
</feature>
<dbReference type="OrthoDB" id="422206at2759"/>
<evidence type="ECO:0000256" key="1">
    <source>
        <dbReference type="ARBA" id="ARBA00004141"/>
    </source>
</evidence>
<feature type="transmembrane region" description="Helical" evidence="5">
    <location>
        <begin position="184"/>
        <end position="204"/>
    </location>
</feature>
<dbReference type="PANTHER" id="PTHR10924:SF4">
    <property type="entry name" value="GH15861P"/>
    <property type="match status" value="1"/>
</dbReference>
<feature type="transmembrane region" description="Helical" evidence="5">
    <location>
        <begin position="400"/>
        <end position="421"/>
    </location>
</feature>
<organism evidence="6 7">
    <name type="scientific">Actinia tenebrosa</name>
    <name type="common">Australian red waratah sea anemone</name>
    <dbReference type="NCBI Taxonomy" id="6105"/>
    <lineage>
        <taxon>Eukaryota</taxon>
        <taxon>Metazoa</taxon>
        <taxon>Cnidaria</taxon>
        <taxon>Anthozoa</taxon>
        <taxon>Hexacorallia</taxon>
        <taxon>Actiniaria</taxon>
        <taxon>Actiniidae</taxon>
        <taxon>Actinia</taxon>
    </lineage>
</organism>
<evidence type="ECO:0000313" key="7">
    <source>
        <dbReference type="RefSeq" id="XP_031572960.1"/>
    </source>
</evidence>
<feature type="transmembrane region" description="Helical" evidence="5">
    <location>
        <begin position="16"/>
        <end position="39"/>
    </location>
</feature>
<feature type="transmembrane region" description="Helical" evidence="5">
    <location>
        <begin position="335"/>
        <end position="361"/>
    </location>
</feature>
<dbReference type="InParanoid" id="A0A6P8J6W8"/>
<comment type="subcellular location">
    <subcellularLocation>
        <location evidence="1">Membrane</location>
        <topology evidence="1">Multi-pass membrane protein</topology>
    </subcellularLocation>
</comment>
<evidence type="ECO:0000256" key="5">
    <source>
        <dbReference type="SAM" id="Phobius"/>
    </source>
</evidence>
<dbReference type="Pfam" id="PF07690">
    <property type="entry name" value="MFS_1"/>
    <property type="match status" value="1"/>
</dbReference>
<feature type="transmembrane region" description="Helical" evidence="5">
    <location>
        <begin position="237"/>
        <end position="258"/>
    </location>
</feature>
<dbReference type="GeneID" id="116306962"/>
<evidence type="ECO:0000256" key="2">
    <source>
        <dbReference type="ARBA" id="ARBA00022692"/>
    </source>
</evidence>
<feature type="transmembrane region" description="Helical" evidence="5">
    <location>
        <begin position="312"/>
        <end position="329"/>
    </location>
</feature>
<name>A0A6P8J6W8_ACTTE</name>
<dbReference type="AlphaFoldDB" id="A0A6P8J6W8"/>
<evidence type="ECO:0000256" key="4">
    <source>
        <dbReference type="ARBA" id="ARBA00023136"/>
    </source>
</evidence>
<keyword evidence="3 5" id="KW-1133">Transmembrane helix</keyword>
<feature type="transmembrane region" description="Helical" evidence="5">
    <location>
        <begin position="81"/>
        <end position="100"/>
    </location>
</feature>
<keyword evidence="6" id="KW-1185">Reference proteome</keyword>
<dbReference type="FunCoup" id="A0A6P8J6W8">
    <property type="interactions" value="1464"/>
</dbReference>
<dbReference type="SUPFAM" id="SSF103473">
    <property type="entry name" value="MFS general substrate transporter"/>
    <property type="match status" value="1"/>
</dbReference>
<keyword evidence="4 5" id="KW-0472">Membrane</keyword>
<dbReference type="CDD" id="cd17398">
    <property type="entry name" value="MFS_FLVCR_like"/>
    <property type="match status" value="1"/>
</dbReference>
<dbReference type="InterPro" id="IPR049680">
    <property type="entry name" value="FLVCR1-2_SLC49-like"/>
</dbReference>
<keyword evidence="2 5" id="KW-0812">Transmembrane</keyword>
<dbReference type="RefSeq" id="XP_031572960.1">
    <property type="nucleotide sequence ID" value="XM_031717100.1"/>
</dbReference>
<feature type="transmembrane region" description="Helical" evidence="5">
    <location>
        <begin position="278"/>
        <end position="300"/>
    </location>
</feature>
<dbReference type="GO" id="GO:0016020">
    <property type="term" value="C:membrane"/>
    <property type="evidence" value="ECO:0007669"/>
    <property type="project" value="UniProtKB-SubCell"/>
</dbReference>
<dbReference type="KEGG" id="aten:116306962"/>
<evidence type="ECO:0000256" key="3">
    <source>
        <dbReference type="ARBA" id="ARBA00022989"/>
    </source>
</evidence>
<gene>
    <name evidence="7" type="primary">LOC116306962</name>
</gene>
<evidence type="ECO:0000313" key="6">
    <source>
        <dbReference type="Proteomes" id="UP000515163"/>
    </source>
</evidence>
<dbReference type="PANTHER" id="PTHR10924">
    <property type="entry name" value="MAJOR FACILITATOR SUPERFAMILY PROTEIN-RELATED"/>
    <property type="match status" value="1"/>
</dbReference>
<feature type="transmembrane region" description="Helical" evidence="5">
    <location>
        <begin position="146"/>
        <end position="164"/>
    </location>
</feature>
<protein>
    <submittedName>
        <fullName evidence="7">Feline leukemia virus subgroup C receptor-related protein 1-like</fullName>
    </submittedName>
</protein>
<dbReference type="InterPro" id="IPR011701">
    <property type="entry name" value="MFS"/>
</dbReference>
<sequence>MFSDGYFQTELYKRRWIMLAVFCLLSMTNSGQWLMFAAVSDVVQSYYGVSAFGVNCLSMVFMAVYIVFIIPGSWILDRYGLKVNTLLAAGFNVLGAWLKFCGASSKGGFNWLVAGQTVTAVAQCFILGVPPRLAAVWFGQNERATATALGVFASQVGVALYFASVPLIVPRSSDLMITSNGFQMLYGGVSILCSLIGAATLIAFEDAPPMPPSQSQAVLQEKQKCFRMSYKESFRRLFGNASYVFLLLAYGIYAGVQYSIATLLNEMASQKFPNQDVMIGLLGFVFVISGLPTTVLAGVWLDRTLAYKRGTIFLLSTAFLAMVAFTITLEFARSIYGLFLVIAVLGFCATSFLPLGFEFAAEITYPVPEGTSAGILNTSAQCFGIFFIVLIGSLVEKAGALVGCLVLCGALLLSVGLLPLVRADLQRRSVDMYGEEAMDTSLPDGERFGSSYQQIPMIVSD</sequence>
<dbReference type="Proteomes" id="UP000515163">
    <property type="component" value="Unplaced"/>
</dbReference>
<dbReference type="GO" id="GO:0015232">
    <property type="term" value="F:heme transmembrane transporter activity"/>
    <property type="evidence" value="ECO:0007669"/>
    <property type="project" value="TreeGrafter"/>
</dbReference>
<accession>A0A6P8J6W8</accession>
<dbReference type="InterPro" id="IPR036259">
    <property type="entry name" value="MFS_trans_sf"/>
</dbReference>
<dbReference type="Gene3D" id="1.20.1250.20">
    <property type="entry name" value="MFS general substrate transporter like domains"/>
    <property type="match status" value="1"/>
</dbReference>
<proteinExistence type="predicted"/>